<dbReference type="GO" id="GO:0005829">
    <property type="term" value="C:cytosol"/>
    <property type="evidence" value="ECO:0007669"/>
    <property type="project" value="TreeGrafter"/>
</dbReference>
<dbReference type="GO" id="GO:0006417">
    <property type="term" value="P:regulation of translation"/>
    <property type="evidence" value="ECO:0007669"/>
    <property type="project" value="UniProtKB-UniRule"/>
</dbReference>
<dbReference type="GO" id="GO:0006355">
    <property type="term" value="P:regulation of DNA-templated transcription"/>
    <property type="evidence" value="ECO:0007669"/>
    <property type="project" value="UniProtKB-UniRule"/>
</dbReference>
<keyword evidence="4 8" id="KW-0805">Transcription regulation</keyword>
<reference evidence="10" key="1">
    <citation type="journal article" date="2020" name="Science">
        <title>Unexpected conservation and global transmission of agrobacterial virulence plasmids.</title>
        <authorList>
            <person name="Weisberg A.J."/>
            <person name="Davis E.W. 2nd"/>
            <person name="Tabima J."/>
            <person name="Belcher M.S."/>
            <person name="Miller M."/>
            <person name="Kuo C.H."/>
            <person name="Loper J.E."/>
            <person name="Grunwald N.J."/>
            <person name="Putnam M.L."/>
            <person name="Chang J.H."/>
        </authorList>
    </citation>
    <scope>NUCLEOTIDE SEQUENCE</scope>
    <source>
        <strain evidence="10">17-1853-1a</strain>
    </source>
</reference>
<evidence type="ECO:0000256" key="4">
    <source>
        <dbReference type="ARBA" id="ARBA00023015"/>
    </source>
</evidence>
<dbReference type="HAMAP" id="MF_00381">
    <property type="entry name" value="IHF_beta"/>
    <property type="match status" value="1"/>
</dbReference>
<keyword evidence="5 8" id="KW-0238">DNA-binding</keyword>
<sequence length="100" mass="11396">MIKSELVDLLAARNPYLHRRDAENAVESVLDEITGALERGERVEIRGFGTFVVRHRPARSGRNPLNGNAVLVEEKWVPFFRAGKEIKDRLNMAEEPRGKE</sequence>
<dbReference type="GO" id="GO:0006310">
    <property type="term" value="P:DNA recombination"/>
    <property type="evidence" value="ECO:0007669"/>
    <property type="project" value="UniProtKB-UniRule"/>
</dbReference>
<dbReference type="PRINTS" id="PR01727">
    <property type="entry name" value="DNABINDINGHU"/>
</dbReference>
<gene>
    <name evidence="8" type="primary">ihfB</name>
    <name evidence="8" type="synonym">himD</name>
    <name evidence="10" type="ORF">G6M46_31105</name>
</gene>
<name>A0A1B9UBI8_AGRTU</name>
<keyword evidence="3 8" id="KW-0810">Translation regulation</keyword>
<evidence type="ECO:0000313" key="10">
    <source>
        <dbReference type="EMBL" id="NTC32583.1"/>
    </source>
</evidence>
<dbReference type="SMART" id="SM00411">
    <property type="entry name" value="BHL"/>
    <property type="match status" value="1"/>
</dbReference>
<evidence type="ECO:0000256" key="8">
    <source>
        <dbReference type="HAMAP-Rule" id="MF_00381"/>
    </source>
</evidence>
<dbReference type="InterPro" id="IPR020816">
    <property type="entry name" value="Histone-like_DNA-bd_CS"/>
</dbReference>
<dbReference type="InterPro" id="IPR010992">
    <property type="entry name" value="IHF-like_DNA-bd_dom_sf"/>
</dbReference>
<dbReference type="GO" id="GO:0030527">
    <property type="term" value="F:structural constituent of chromatin"/>
    <property type="evidence" value="ECO:0007669"/>
    <property type="project" value="InterPro"/>
</dbReference>
<comment type="function">
    <text evidence="8">This protein is one of the two subunits of integration host factor, a specific DNA-binding protein that functions in genetic recombination as well as in transcriptional and translational control.</text>
</comment>
<dbReference type="PANTHER" id="PTHR33175">
    <property type="entry name" value="DNA-BINDING PROTEIN HU"/>
    <property type="match status" value="1"/>
</dbReference>
<dbReference type="NCBIfam" id="NF001222">
    <property type="entry name" value="PRK00199.1"/>
    <property type="match status" value="1"/>
</dbReference>
<organism evidence="10 11">
    <name type="scientific">Agrobacterium tumefaciens</name>
    <dbReference type="NCBI Taxonomy" id="358"/>
    <lineage>
        <taxon>Bacteria</taxon>
        <taxon>Pseudomonadati</taxon>
        <taxon>Pseudomonadota</taxon>
        <taxon>Alphaproteobacteria</taxon>
        <taxon>Hyphomicrobiales</taxon>
        <taxon>Rhizobiaceae</taxon>
        <taxon>Rhizobium/Agrobacterium group</taxon>
        <taxon>Agrobacterium</taxon>
        <taxon>Agrobacterium tumefaciens complex</taxon>
    </lineage>
</organism>
<protein>
    <recommendedName>
        <fullName evidence="2 8">Integration host factor subunit beta</fullName>
        <shortName evidence="8">IHF-beta</shortName>
    </recommendedName>
</protein>
<evidence type="ECO:0000313" key="11">
    <source>
        <dbReference type="Proteomes" id="UP000702952"/>
    </source>
</evidence>
<dbReference type="EMBL" id="JAAMAY010000050">
    <property type="protein sequence ID" value="NTC32583.1"/>
    <property type="molecule type" value="Genomic_DNA"/>
</dbReference>
<dbReference type="CDD" id="cd13836">
    <property type="entry name" value="IHF_B"/>
    <property type="match status" value="1"/>
</dbReference>
<keyword evidence="7 8" id="KW-0233">DNA recombination</keyword>
<dbReference type="PROSITE" id="PS00045">
    <property type="entry name" value="HISTONE_LIKE"/>
    <property type="match status" value="1"/>
</dbReference>
<evidence type="ECO:0000256" key="2">
    <source>
        <dbReference type="ARBA" id="ARBA00018700"/>
    </source>
</evidence>
<dbReference type="GO" id="GO:0003677">
    <property type="term" value="F:DNA binding"/>
    <property type="evidence" value="ECO:0007669"/>
    <property type="project" value="UniProtKB-UniRule"/>
</dbReference>
<dbReference type="AlphaFoldDB" id="A0A1B9UBI8"/>
<dbReference type="Proteomes" id="UP000702952">
    <property type="component" value="Unassembled WGS sequence"/>
</dbReference>
<dbReference type="Gene3D" id="4.10.520.10">
    <property type="entry name" value="IHF-like DNA-binding proteins"/>
    <property type="match status" value="1"/>
</dbReference>
<evidence type="ECO:0000256" key="9">
    <source>
        <dbReference type="RuleBase" id="RU003939"/>
    </source>
</evidence>
<evidence type="ECO:0000256" key="5">
    <source>
        <dbReference type="ARBA" id="ARBA00023125"/>
    </source>
</evidence>
<dbReference type="InterPro" id="IPR000119">
    <property type="entry name" value="Hist_DNA-bd"/>
</dbReference>
<dbReference type="Pfam" id="PF00216">
    <property type="entry name" value="Bac_DNA_binding"/>
    <property type="match status" value="1"/>
</dbReference>
<dbReference type="GO" id="GO:0005694">
    <property type="term" value="C:chromosome"/>
    <property type="evidence" value="ECO:0007669"/>
    <property type="project" value="InterPro"/>
</dbReference>
<keyword evidence="6 8" id="KW-0804">Transcription</keyword>
<dbReference type="InterPro" id="IPR005685">
    <property type="entry name" value="IHF_beta"/>
</dbReference>
<dbReference type="RefSeq" id="WP_065657584.1">
    <property type="nucleotide sequence ID" value="NZ_CP115929.1"/>
</dbReference>
<evidence type="ECO:0000256" key="1">
    <source>
        <dbReference type="ARBA" id="ARBA00010529"/>
    </source>
</evidence>
<comment type="subunit">
    <text evidence="8">Heterodimer of an alpha and a beta chain.</text>
</comment>
<dbReference type="SUPFAM" id="SSF47729">
    <property type="entry name" value="IHF-like DNA-binding proteins"/>
    <property type="match status" value="1"/>
</dbReference>
<proteinExistence type="inferred from homology"/>
<dbReference type="PANTHER" id="PTHR33175:SF5">
    <property type="entry name" value="INTEGRATION HOST FACTOR SUBUNIT BETA"/>
    <property type="match status" value="1"/>
</dbReference>
<comment type="caution">
    <text evidence="10">The sequence shown here is derived from an EMBL/GenBank/DDBJ whole genome shotgun (WGS) entry which is preliminary data.</text>
</comment>
<comment type="similarity">
    <text evidence="1 8 9">Belongs to the bacterial histone-like protein family.</text>
</comment>
<accession>A0A1B9UBI8</accession>
<evidence type="ECO:0000256" key="7">
    <source>
        <dbReference type="ARBA" id="ARBA00023172"/>
    </source>
</evidence>
<evidence type="ECO:0000256" key="6">
    <source>
        <dbReference type="ARBA" id="ARBA00023163"/>
    </source>
</evidence>
<evidence type="ECO:0000256" key="3">
    <source>
        <dbReference type="ARBA" id="ARBA00022845"/>
    </source>
</evidence>